<feature type="compositionally biased region" description="Acidic residues" evidence="1">
    <location>
        <begin position="670"/>
        <end position="683"/>
    </location>
</feature>
<dbReference type="GO" id="GO:0019028">
    <property type="term" value="C:viral capsid"/>
    <property type="evidence" value="ECO:0007669"/>
    <property type="project" value="UniProtKB-KW"/>
</dbReference>
<reference evidence="2 3" key="1">
    <citation type="submission" date="2018-09" db="EMBL/GenBank/DDBJ databases">
        <title>A 1000 year-old RNA virus.</title>
        <authorList>
            <person name="Peyambari M."/>
            <person name="Warner S."/>
            <person name="Stoler N."/>
            <person name="Rainer D."/>
            <person name="Roossinck M.J."/>
        </authorList>
    </citation>
    <scope>NUCLEOTIDE SEQUENCE [LARGE SCALE GENOMIC DNA]</scope>
    <source>
        <strain evidence="2 3">74</strain>
    </source>
</reference>
<proteinExistence type="predicted"/>
<feature type="compositionally biased region" description="Polar residues" evidence="1">
    <location>
        <begin position="829"/>
        <end position="844"/>
    </location>
</feature>
<feature type="region of interest" description="Disordered" evidence="1">
    <location>
        <begin position="629"/>
        <end position="845"/>
    </location>
</feature>
<feature type="compositionally biased region" description="Basic and acidic residues" evidence="1">
    <location>
        <begin position="659"/>
        <end position="669"/>
    </location>
</feature>
<feature type="compositionally biased region" description="Polar residues" evidence="1">
    <location>
        <begin position="636"/>
        <end position="658"/>
    </location>
</feature>
<evidence type="ECO:0000256" key="1">
    <source>
        <dbReference type="SAM" id="MobiDB-lite"/>
    </source>
</evidence>
<feature type="region of interest" description="Disordered" evidence="1">
    <location>
        <begin position="888"/>
        <end position="979"/>
    </location>
</feature>
<keyword evidence="3" id="KW-1185">Reference proteome</keyword>
<sequence>MSNLMLTRQRPGEDKELALRRAKTLYPGREVVLEEAGEPSLQAGKGKSQSSSLIDRVADQKTVVFEAINHIRDSWSLGLKAALDARATARKVNKSMSLPGDVRRYRDCKRFTTLAESFIGQAYACGDVKNWQLEKYYNVVSNLDNTAWHRSTTAGITINDVVHINACARMSTVEMSNSEFGESRSLGFEAGSIVHQDKAEADKIAKAAKFPKLRDGLSPAEREAVHGMLKLAGMGQNHLTRLVRGVILSFAAEMKQEDLVLPNDENHMVGVEYTPPLVSTIWADKEMTGIWCEFPTRKKYCTILAYLCIGWANLDVPIRVKMLDIPPDGRKANVISLRRPVMNNVSVDAQDIRIALAAYAQSLGCEDILDKAYVLGSMLLMHDKMPAIHLPATLAAADVVRPALGTKHLIDCHKRSWNLREGLVVAKYASDCMGLCVKELMSSAWDHKAEKNVTQALQNLGCGSLHSRNYIYNWLAENIIWPGAGVIFELDPLNKARREVIAEFNDTSILQYWYVNQVKEVGGDSLCGAMLSSTYTTYPSTQMDAASARELGVLRQLGVVTNGPMYKRELRLRRVEVDEDRKEVIDGSVREGKISVVADGLCLDMKPKRETMKKKKWHKEKERVRINSYDDDPFDWTTTSSGGDDSEWYSTASGTESVASKKDDGKGDVQYDDDDDQEEELIDDLQGPVDASDKKGKAPVDTATAPSTSKGKRREKVSKTVPLESDSSAGENDKSDRTEQEKRREIEELRKKYAEDLKRKELEIEQAHAERKEAERKKKAEEEEADKKAHEDKQKSEAPDDHEQEKKRGQDKPDDEGDDHGQKDVKGTTYGTSQLVSSGHTTGEQEYFEVGQFTVPYRMAGASVAALTPVQASEGLSEDDERCYYVPKDLGTEKDGEGGSDMDVSPDVTQRMAEAATPPVAANPVLEQLYQQAPEAPAPPEKKDYTEEEKAERRKKKKERHKARKAKEAEERAEKEKADEEAISKHRAVLAKDLSKPGNWFDEVMEEELSDKKKYDERLAELKADMGTEGPDLPHYLQDKVGVEQMGEQAWEDAVLRQVIAAEHAHRATEPIFRDNFQSDEDYLAAMYDINEYVRKSAFWQKYKKNWVRESEFMVTHWKNRKLSSDVVMRCANLMKDIFPQTSLTFAKTGRQDDRMQIIRLSGVLVGLLEMGSVYSGEWDRNHMLIQAWAWNCRKKWLDNKLAQKVSDVIKDIDKFYDDLDDMDKDKWDDWSRREFGGTYPIILAKQVRYNLDQEIRICKAGSAVQAICYLTGLPRPLWAYDGNYEGEVEGLEHVGVPITQGLLKRFEKTETAFVPTYRRRKKRLK</sequence>
<keyword evidence="2" id="KW-0946">Virion</keyword>
<name>A0A386JUE6_9VIRU</name>
<feature type="compositionally biased region" description="Basic and acidic residues" evidence="1">
    <location>
        <begin position="731"/>
        <end position="812"/>
    </location>
</feature>
<feature type="compositionally biased region" description="Basic and acidic residues" evidence="1">
    <location>
        <begin position="940"/>
        <end position="952"/>
    </location>
</feature>
<evidence type="ECO:0000313" key="3">
    <source>
        <dbReference type="Proteomes" id="UP000288998"/>
    </source>
</evidence>
<organism evidence="2 3">
    <name type="scientific">Zea mays chrysovirus 1</name>
    <dbReference type="NCBI Taxonomy" id="2382121"/>
    <lineage>
        <taxon>Viruses</taxon>
        <taxon>Riboviria</taxon>
        <taxon>Orthornavirae</taxon>
        <taxon>Duplornaviricota</taxon>
        <taxon>Chrymotiviricetes</taxon>
        <taxon>Ghabrivirales</taxon>
        <taxon>Alphatotivirineae</taxon>
        <taxon>Chrysoviridae</taxon>
        <taxon>Alphachrysovirus</taxon>
        <taxon>Alphachrysovirus zeae</taxon>
    </lineage>
</organism>
<evidence type="ECO:0000313" key="2">
    <source>
        <dbReference type="EMBL" id="AYD75733.1"/>
    </source>
</evidence>
<feature type="compositionally biased region" description="Basic residues" evidence="1">
    <location>
        <begin position="953"/>
        <end position="965"/>
    </location>
</feature>
<dbReference type="GeneID" id="41704328"/>
<accession>A0A386JUE6</accession>
<dbReference type="RefSeq" id="YP_009551654.1">
    <property type="nucleotide sequence ID" value="NC_040509.1"/>
</dbReference>
<dbReference type="EMBL" id="MH931195">
    <property type="protein sequence ID" value="AYD75733.1"/>
    <property type="molecule type" value="Genomic_RNA"/>
</dbReference>
<feature type="compositionally biased region" description="Basic and acidic residues" evidence="1">
    <location>
        <begin position="966"/>
        <end position="979"/>
    </location>
</feature>
<keyword evidence="2" id="KW-0167">Capsid protein</keyword>
<protein>
    <submittedName>
        <fullName evidence="2">Putative coat protein</fullName>
    </submittedName>
</protein>
<dbReference type="Proteomes" id="UP000288998">
    <property type="component" value="Genome"/>
</dbReference>
<dbReference type="KEGG" id="vg:41704328"/>